<gene>
    <name evidence="1" type="ORF">Dpo_5c00930</name>
</gene>
<accession>S0FWT1</accession>
<comment type="caution">
    <text evidence="1">The sequence shown here is derived from an EMBL/GenBank/DDBJ whole genome shotgun (WGS) entry which is preliminary data.</text>
</comment>
<reference evidence="1 2" key="1">
    <citation type="journal article" date="2013" name="Genome Announc.">
        <title>Draft Genome Sequence of Desulfotignum phosphitoxidans DSM 13687 Strain FiPS-3.</title>
        <authorList>
            <person name="Poehlein A."/>
            <person name="Daniel R."/>
            <person name="Simeonova D.D."/>
        </authorList>
    </citation>
    <scope>NUCLEOTIDE SEQUENCE [LARGE SCALE GENOMIC DNA]</scope>
    <source>
        <strain evidence="1 2">DSM 13687</strain>
    </source>
</reference>
<dbReference type="RefSeq" id="WP_006966259.1">
    <property type="nucleotide sequence ID" value="NZ_APJX01000005.1"/>
</dbReference>
<protein>
    <recommendedName>
        <fullName evidence="3">37-kD nucleoid-associated bacterial protein</fullName>
    </recommendedName>
</protein>
<evidence type="ECO:0008006" key="3">
    <source>
        <dbReference type="Google" id="ProtNLM"/>
    </source>
</evidence>
<dbReference type="EMBL" id="APJX01000005">
    <property type="protein sequence ID" value="EMS79170.1"/>
    <property type="molecule type" value="Genomic_DNA"/>
</dbReference>
<proteinExistence type="predicted"/>
<dbReference type="AlphaFoldDB" id="S0FWT1"/>
<sequence>MEEMVFHNNSLHHINLSSDKLDASPIADEQDLNDYIKTLIQGIRSSKDNRHFKFRSPTTEVVSAVKSIIDDENYEANTQIIADRLLSEEKKIQKKIEHLTKVQKGSLLQSYLEIDGKDFVIITKVDHNAFIDEFDLKKKVGLPFEKKVLKSCMIEIADNEIYKVVVYDTQSRISVYWWQDFLELDEINTNEKNTSTAFGAIDALLNRTVKKNYPADHLFLRNALIGYFKTQNEFIFDDMINYIIGVLKPDDSNLNMDKLKTDLEKLPAKYTFDRNFTITPEEITAKQKRTIIPLHEHIDLNIKSSIESLQDIVKPKEGDDGKKYIMIQSDQGFRHFHRAKKTDELH</sequence>
<keyword evidence="2" id="KW-1185">Reference proteome</keyword>
<name>S0FWT1_9BACT</name>
<organism evidence="1 2">
    <name type="scientific">Desulfotignum phosphitoxidans DSM 13687</name>
    <dbReference type="NCBI Taxonomy" id="1286635"/>
    <lineage>
        <taxon>Bacteria</taxon>
        <taxon>Pseudomonadati</taxon>
        <taxon>Thermodesulfobacteriota</taxon>
        <taxon>Desulfobacteria</taxon>
        <taxon>Desulfobacterales</taxon>
        <taxon>Desulfobacteraceae</taxon>
        <taxon>Desulfotignum</taxon>
    </lineage>
</organism>
<dbReference type="PATRIC" id="fig|1286635.3.peg.2561"/>
<evidence type="ECO:0000313" key="2">
    <source>
        <dbReference type="Proteomes" id="UP000014216"/>
    </source>
</evidence>
<dbReference type="OrthoDB" id="5906213at2"/>
<dbReference type="Proteomes" id="UP000014216">
    <property type="component" value="Unassembled WGS sequence"/>
</dbReference>
<evidence type="ECO:0000313" key="1">
    <source>
        <dbReference type="EMBL" id="EMS79170.1"/>
    </source>
</evidence>